<proteinExistence type="predicted"/>
<organism evidence="1">
    <name type="scientific">Spodoptera frugiperda</name>
    <name type="common">Fall armyworm</name>
    <dbReference type="NCBI Taxonomy" id="7108"/>
    <lineage>
        <taxon>Eukaryota</taxon>
        <taxon>Metazoa</taxon>
        <taxon>Ecdysozoa</taxon>
        <taxon>Arthropoda</taxon>
        <taxon>Hexapoda</taxon>
        <taxon>Insecta</taxon>
        <taxon>Pterygota</taxon>
        <taxon>Neoptera</taxon>
        <taxon>Endopterygota</taxon>
        <taxon>Lepidoptera</taxon>
        <taxon>Glossata</taxon>
        <taxon>Ditrysia</taxon>
        <taxon>Noctuoidea</taxon>
        <taxon>Noctuidae</taxon>
        <taxon>Amphipyrinae</taxon>
        <taxon>Spodoptera</taxon>
    </lineage>
</organism>
<evidence type="ECO:0000313" key="1">
    <source>
        <dbReference type="EMBL" id="SOQ58481.1"/>
    </source>
</evidence>
<dbReference type="AlphaFoldDB" id="A0A2H1WZK5"/>
<reference evidence="1" key="1">
    <citation type="submission" date="2016-07" db="EMBL/GenBank/DDBJ databases">
        <authorList>
            <person name="Bretaudeau A."/>
        </authorList>
    </citation>
    <scope>NUCLEOTIDE SEQUENCE</scope>
    <source>
        <strain evidence="1">Rice</strain>
        <tissue evidence="1">Whole body</tissue>
    </source>
</reference>
<sequence>MYNFGPMEQKRGVTMDGHEYCIIQNTCHQKCAGGRPPGAVGKREDVHTASYNNACQANTFTPYIPLIKGYECKISCNTLISKLNSATASRMVQCRCFQGKKENSLMPSKTHYLQLEHAAPQYLLRVESQFLRPIAGTYVVVGDKEDDYSGLLVLAFTQKTTAFGNDRWRRSDDSCTPLNCEPCYTAPSVLAMAGFRKVRDSVVSTRIFSSNKIEQILNGYVSMAVLWW</sequence>
<protein>
    <submittedName>
        <fullName evidence="1">SFRICE_014953</fullName>
    </submittedName>
</protein>
<gene>
    <name evidence="1" type="ORF">SFRICE_014953</name>
</gene>
<name>A0A2H1WZK5_SPOFR</name>
<accession>A0A2H1WZK5</accession>
<dbReference type="EMBL" id="ODYU01012266">
    <property type="protein sequence ID" value="SOQ58481.1"/>
    <property type="molecule type" value="Genomic_DNA"/>
</dbReference>